<dbReference type="PANTHER" id="PTHR34825:SF1">
    <property type="entry name" value="AAA-ATPASE-LIKE DOMAIN-CONTAINING PROTEIN"/>
    <property type="match status" value="1"/>
</dbReference>
<name>A0A1R2BBT0_9CILI</name>
<proteinExistence type="predicted"/>
<gene>
    <name evidence="2" type="ORF">SteCoe_26912</name>
</gene>
<evidence type="ECO:0000259" key="1">
    <source>
        <dbReference type="Pfam" id="PF09820"/>
    </source>
</evidence>
<dbReference type="EMBL" id="MPUH01000766">
    <property type="protein sequence ID" value="OMJ74222.1"/>
    <property type="molecule type" value="Genomic_DNA"/>
</dbReference>
<evidence type="ECO:0000313" key="2">
    <source>
        <dbReference type="EMBL" id="OMJ74222.1"/>
    </source>
</evidence>
<sequence>MLTAHFRDFTTLNSDLFVDKSMLIVVDTFQDMATLNSIFVDKSMLIKEILDTRCKVFLITRPHRWGKSLNLNMLETFFQADVNQETGVVNFEKQSKKHLFENLLIAKENIDFGLLTGEYVGKKIIDLQGKYPVIKLTITGDQIITSEEKLVQIFAMSLKLAFKKHQYILNSNKKMFLASECELMSKYLYDYDKITIDDIGLSLRYLIEALYEHYNTKVVLLIDEYDKILTDLVSKKSPYFEDAVEILRNIISPIKNNEKLLFTVFSGITRLEKANIFSGLNQLYHDSVADSIFSKSFGFTETEIDVLLEKLIELKPKLSAKKIKNSITKWYNGYKIGNQTIYNPWSIMNCFHKISINLPDPYKQHWIETDSTKLIEEAIINVPTTDKIEELIKYGETEVDYKAPFTFEDIKTNEKSLILLLLHSGYTTISKNGFCRIPNYEVQSYFFYNFVTTWLERRIPQSSIPLILINFEDTKKYVDEFLDRLVYGKYPESYFQTLVAIPFSFKSITQSKYRIHVAKQTEANTKIDILLTPKKGDSKSVFLLELKIVDTPENMTIEMNQILFQVFNKKYAENVLKNAELPENKHWENFCIRIIVFSRNYSESKWTVDISELVFSKEKLQITCKTFEETKNEAKESIIDHLLTSADSNSEYPSIT</sequence>
<accession>A0A1R2BBT0</accession>
<dbReference type="Pfam" id="PF09820">
    <property type="entry name" value="AAA-ATPase_like"/>
    <property type="match status" value="1"/>
</dbReference>
<protein>
    <recommendedName>
        <fullName evidence="1">AAA-ATPase-like domain-containing protein</fullName>
    </recommendedName>
</protein>
<organism evidence="2 3">
    <name type="scientific">Stentor coeruleus</name>
    <dbReference type="NCBI Taxonomy" id="5963"/>
    <lineage>
        <taxon>Eukaryota</taxon>
        <taxon>Sar</taxon>
        <taxon>Alveolata</taxon>
        <taxon>Ciliophora</taxon>
        <taxon>Postciliodesmatophora</taxon>
        <taxon>Heterotrichea</taxon>
        <taxon>Heterotrichida</taxon>
        <taxon>Stentoridae</taxon>
        <taxon>Stentor</taxon>
    </lineage>
</organism>
<dbReference type="Proteomes" id="UP000187209">
    <property type="component" value="Unassembled WGS sequence"/>
</dbReference>
<keyword evidence="3" id="KW-1185">Reference proteome</keyword>
<dbReference type="AlphaFoldDB" id="A0A1R2BBT0"/>
<evidence type="ECO:0000313" key="3">
    <source>
        <dbReference type="Proteomes" id="UP000187209"/>
    </source>
</evidence>
<reference evidence="2 3" key="1">
    <citation type="submission" date="2016-11" db="EMBL/GenBank/DDBJ databases">
        <title>The macronuclear genome of Stentor coeruleus: a giant cell with tiny introns.</title>
        <authorList>
            <person name="Slabodnick M."/>
            <person name="Ruby J.G."/>
            <person name="Reiff S.B."/>
            <person name="Swart E.C."/>
            <person name="Gosai S."/>
            <person name="Prabakaran S."/>
            <person name="Witkowska E."/>
            <person name="Larue G.E."/>
            <person name="Fisher S."/>
            <person name="Freeman R.M."/>
            <person name="Gunawardena J."/>
            <person name="Chu W."/>
            <person name="Stover N.A."/>
            <person name="Gregory B.D."/>
            <person name="Nowacki M."/>
            <person name="Derisi J."/>
            <person name="Roy S.W."/>
            <person name="Marshall W.F."/>
            <person name="Sood P."/>
        </authorList>
    </citation>
    <scope>NUCLEOTIDE SEQUENCE [LARGE SCALE GENOMIC DNA]</scope>
    <source>
        <strain evidence="2">WM001</strain>
    </source>
</reference>
<dbReference type="InterPro" id="IPR018631">
    <property type="entry name" value="AAA-ATPase-like_dom"/>
</dbReference>
<comment type="caution">
    <text evidence="2">The sequence shown here is derived from an EMBL/GenBank/DDBJ whole genome shotgun (WGS) entry which is preliminary data.</text>
</comment>
<dbReference type="PANTHER" id="PTHR34825">
    <property type="entry name" value="CONSERVED PROTEIN, WITH A WEAK D-GALACTARATE DEHYDRATASE/ALTRONATE HYDROLASE DOMAIN"/>
    <property type="match status" value="1"/>
</dbReference>
<feature type="domain" description="AAA-ATPase-like" evidence="1">
    <location>
        <begin position="25"/>
        <end position="277"/>
    </location>
</feature>
<dbReference type="OrthoDB" id="2143434at2759"/>